<reference evidence="2 3" key="1">
    <citation type="submission" date="2022-11" db="EMBL/GenBank/DDBJ databases">
        <title>Minimal conservation of predation-associated metabolite biosynthetic gene clusters underscores biosynthetic potential of Myxococcota including descriptions for ten novel species: Archangium lansinium sp. nov., Myxococcus landrumus sp. nov., Nannocystis bai.</title>
        <authorList>
            <person name="Ahearne A."/>
            <person name="Stevens C."/>
            <person name="Dowd S."/>
        </authorList>
    </citation>
    <scope>NUCLEOTIDE SEQUENCE [LARGE SCALE GENOMIC DNA]</scope>
    <source>
        <strain evidence="2 3">NCELM</strain>
    </source>
</reference>
<sequence length="60" mass="6606">MSDEGAPAVRETRADGLHRRGFNKVGRNVLATARNGEVRQSPSLMHREPAGSSPRLQQRP</sequence>
<keyword evidence="3" id="KW-1185">Reference proteome</keyword>
<dbReference type="RefSeq" id="WP_271999400.1">
    <property type="nucleotide sequence ID" value="NZ_JAQNDN010000010.1"/>
</dbReference>
<evidence type="ECO:0000313" key="3">
    <source>
        <dbReference type="Proteomes" id="UP001217838"/>
    </source>
</evidence>
<feature type="region of interest" description="Disordered" evidence="1">
    <location>
        <begin position="1"/>
        <end position="60"/>
    </location>
</feature>
<comment type="caution">
    <text evidence="2">The sequence shown here is derived from an EMBL/GenBank/DDBJ whole genome shotgun (WGS) entry which is preliminary data.</text>
</comment>
<protein>
    <submittedName>
        <fullName evidence="2">Uncharacterized protein</fullName>
    </submittedName>
</protein>
<dbReference type="Proteomes" id="UP001217838">
    <property type="component" value="Unassembled WGS sequence"/>
</dbReference>
<organism evidence="2 3">
    <name type="scientific">Nannocystis radixulma</name>
    <dbReference type="NCBI Taxonomy" id="2995305"/>
    <lineage>
        <taxon>Bacteria</taxon>
        <taxon>Pseudomonadati</taxon>
        <taxon>Myxococcota</taxon>
        <taxon>Polyangia</taxon>
        <taxon>Nannocystales</taxon>
        <taxon>Nannocystaceae</taxon>
        <taxon>Nannocystis</taxon>
    </lineage>
</organism>
<evidence type="ECO:0000313" key="2">
    <source>
        <dbReference type="EMBL" id="MDC0669603.1"/>
    </source>
</evidence>
<name>A0ABT5B798_9BACT</name>
<gene>
    <name evidence="2" type="ORF">POL58_17750</name>
</gene>
<dbReference type="EMBL" id="JAQNDN010000010">
    <property type="protein sequence ID" value="MDC0669603.1"/>
    <property type="molecule type" value="Genomic_DNA"/>
</dbReference>
<accession>A0ABT5B798</accession>
<proteinExistence type="predicted"/>
<evidence type="ECO:0000256" key="1">
    <source>
        <dbReference type="SAM" id="MobiDB-lite"/>
    </source>
</evidence>